<dbReference type="RefSeq" id="WP_053232740.1">
    <property type="nucleotide sequence ID" value="NZ_CP011125.1"/>
</dbReference>
<dbReference type="AlphaFoldDB" id="A0A0F6YHC5"/>
<proteinExistence type="inferred from homology"/>
<comment type="function">
    <text evidence="7">Catalyzes the hydrolysis of inorganic pyrophosphate (PPi) forming two phosphate ions.</text>
</comment>
<dbReference type="Gene3D" id="3.90.80.10">
    <property type="entry name" value="Inorganic pyrophosphatase"/>
    <property type="match status" value="1"/>
</dbReference>
<evidence type="ECO:0000256" key="5">
    <source>
        <dbReference type="ARBA" id="ARBA00022842"/>
    </source>
</evidence>
<comment type="cofactor">
    <cofactor evidence="1 7">
        <name>Mg(2+)</name>
        <dbReference type="ChEBI" id="CHEBI:18420"/>
    </cofactor>
</comment>
<evidence type="ECO:0000313" key="8">
    <source>
        <dbReference type="EMBL" id="AKF05507.1"/>
    </source>
</evidence>
<dbReference type="OrthoDB" id="5187599at2"/>
<name>A0A0F6YHC5_9BACT</name>
<organism evidence="8 9">
    <name type="scientific">Sandaracinus amylolyticus</name>
    <dbReference type="NCBI Taxonomy" id="927083"/>
    <lineage>
        <taxon>Bacteria</taxon>
        <taxon>Pseudomonadati</taxon>
        <taxon>Myxococcota</taxon>
        <taxon>Polyangia</taxon>
        <taxon>Polyangiales</taxon>
        <taxon>Sandaracinaceae</taxon>
        <taxon>Sandaracinus</taxon>
    </lineage>
</organism>
<keyword evidence="4 7" id="KW-0378">Hydrolase</keyword>
<feature type="binding site" evidence="7">
    <location>
        <position position="58"/>
    </location>
    <ligand>
        <name>substrate</name>
    </ligand>
</feature>
<comment type="catalytic activity">
    <reaction evidence="6 7">
        <text>diphosphate + H2O = 2 phosphate + H(+)</text>
        <dbReference type="Rhea" id="RHEA:24576"/>
        <dbReference type="ChEBI" id="CHEBI:15377"/>
        <dbReference type="ChEBI" id="CHEBI:15378"/>
        <dbReference type="ChEBI" id="CHEBI:33019"/>
        <dbReference type="ChEBI" id="CHEBI:43474"/>
        <dbReference type="EC" id="3.6.1.1"/>
    </reaction>
</comment>
<feature type="binding site" evidence="7">
    <location>
        <position position="73"/>
    </location>
    <ligand>
        <name>Mg(2+)</name>
        <dbReference type="ChEBI" id="CHEBI:18420"/>
        <label>2</label>
    </ligand>
</feature>
<comment type="subunit">
    <text evidence="7">Homohexamer.</text>
</comment>
<dbReference type="SUPFAM" id="SSF50324">
    <property type="entry name" value="Inorganic pyrophosphatase"/>
    <property type="match status" value="1"/>
</dbReference>
<dbReference type="Pfam" id="PF00719">
    <property type="entry name" value="Pyrophosphatase"/>
    <property type="match status" value="1"/>
</dbReference>
<dbReference type="PANTHER" id="PTHR10286">
    <property type="entry name" value="INORGANIC PYROPHOSPHATASE"/>
    <property type="match status" value="1"/>
</dbReference>
<keyword evidence="3 7" id="KW-0479">Metal-binding</keyword>
<keyword evidence="9" id="KW-1185">Reference proteome</keyword>
<dbReference type="PROSITE" id="PS00387">
    <property type="entry name" value="PPASE"/>
    <property type="match status" value="1"/>
</dbReference>
<keyword evidence="2 7" id="KW-0963">Cytoplasm</keyword>
<evidence type="ECO:0000256" key="2">
    <source>
        <dbReference type="ARBA" id="ARBA00022490"/>
    </source>
</evidence>
<feature type="binding site" evidence="7">
    <location>
        <position position="73"/>
    </location>
    <ligand>
        <name>Mg(2+)</name>
        <dbReference type="ChEBI" id="CHEBI:18420"/>
        <label>1</label>
    </ligand>
</feature>
<evidence type="ECO:0000256" key="3">
    <source>
        <dbReference type="ARBA" id="ARBA00022723"/>
    </source>
</evidence>
<feature type="binding site" evidence="7">
    <location>
        <position position="46"/>
    </location>
    <ligand>
        <name>substrate</name>
    </ligand>
</feature>
<protein>
    <recommendedName>
        <fullName evidence="7">Inorganic pyrophosphatase</fullName>
        <ecNumber evidence="7">3.6.1.1</ecNumber>
    </recommendedName>
    <alternativeName>
        <fullName evidence="7">Pyrophosphate phospho-hydrolase</fullName>
        <shortName evidence="7">PPase</shortName>
    </alternativeName>
</protein>
<feature type="binding site" evidence="7">
    <location>
        <position position="105"/>
    </location>
    <ligand>
        <name>Mg(2+)</name>
        <dbReference type="ChEBI" id="CHEBI:18420"/>
        <label>1</label>
    </ligand>
</feature>
<dbReference type="GO" id="GO:0005737">
    <property type="term" value="C:cytoplasm"/>
    <property type="evidence" value="ECO:0007669"/>
    <property type="project" value="UniProtKB-SubCell"/>
</dbReference>
<evidence type="ECO:0000313" key="9">
    <source>
        <dbReference type="Proteomes" id="UP000034883"/>
    </source>
</evidence>
<dbReference type="GO" id="GO:0004427">
    <property type="term" value="F:inorganic diphosphate phosphatase activity"/>
    <property type="evidence" value="ECO:0007669"/>
    <property type="project" value="UniProtKB-UniRule"/>
</dbReference>
<evidence type="ECO:0000256" key="7">
    <source>
        <dbReference type="HAMAP-Rule" id="MF_00209"/>
    </source>
</evidence>
<reference evidence="8 9" key="1">
    <citation type="submission" date="2015-03" db="EMBL/GenBank/DDBJ databases">
        <title>Genome assembly of Sandaracinus amylolyticus DSM 53668.</title>
        <authorList>
            <person name="Sharma G."/>
            <person name="Subramanian S."/>
        </authorList>
    </citation>
    <scope>NUCLEOTIDE SEQUENCE [LARGE SCALE GENOMIC DNA]</scope>
    <source>
        <strain evidence="8 9">DSM 53668</strain>
    </source>
</reference>
<dbReference type="GO" id="GO:0006796">
    <property type="term" value="P:phosphate-containing compound metabolic process"/>
    <property type="evidence" value="ECO:0007669"/>
    <property type="project" value="InterPro"/>
</dbReference>
<sequence length="183" mass="21243">MVHAWHDLPNPEHELERGFNVVIEIPKGSKVKYELDKPSGMVRVDRVLYSAVHYPANYGFLPRTYCDDGDPLDVLVLGNESVYPLSIMRARAIGVMRMADEGKEDDKIIAVHAHDPAYADYKDLSEIPRHTWREIKRFFEDYKTLENKQVQVDDMLGAEHAHRVIREAIRLYQAQENRLRGWG</sequence>
<dbReference type="EC" id="3.6.1.1" evidence="7"/>
<evidence type="ECO:0000256" key="4">
    <source>
        <dbReference type="ARBA" id="ARBA00022801"/>
    </source>
</evidence>
<comment type="similarity">
    <text evidence="7">Belongs to the PPase family.</text>
</comment>
<accession>A0A0F6YHC5</accession>
<keyword evidence="5 7" id="KW-0460">Magnesium</keyword>
<dbReference type="GO" id="GO:0000287">
    <property type="term" value="F:magnesium ion binding"/>
    <property type="evidence" value="ECO:0007669"/>
    <property type="project" value="UniProtKB-UniRule"/>
</dbReference>
<dbReference type="Proteomes" id="UP000034883">
    <property type="component" value="Chromosome"/>
</dbReference>
<dbReference type="FunFam" id="3.90.80.10:FF:000003">
    <property type="entry name" value="Inorganic pyrophosphatase"/>
    <property type="match status" value="1"/>
</dbReference>
<feature type="binding site" evidence="7">
    <location>
        <position position="142"/>
    </location>
    <ligand>
        <name>substrate</name>
    </ligand>
</feature>
<dbReference type="EMBL" id="CP011125">
    <property type="protein sequence ID" value="AKF05507.1"/>
    <property type="molecule type" value="Genomic_DNA"/>
</dbReference>
<feature type="binding site" evidence="7">
    <location>
        <position position="32"/>
    </location>
    <ligand>
        <name>substrate</name>
    </ligand>
</feature>
<evidence type="ECO:0000256" key="6">
    <source>
        <dbReference type="ARBA" id="ARBA00047820"/>
    </source>
</evidence>
<evidence type="ECO:0000256" key="1">
    <source>
        <dbReference type="ARBA" id="ARBA00001946"/>
    </source>
</evidence>
<dbReference type="STRING" id="927083.DB32_002656"/>
<dbReference type="KEGG" id="samy:DB32_002656"/>
<comment type="subcellular location">
    <subcellularLocation>
        <location evidence="7">Cytoplasm</location>
    </subcellularLocation>
</comment>
<dbReference type="CDD" id="cd00412">
    <property type="entry name" value="pyrophosphatase"/>
    <property type="match status" value="1"/>
</dbReference>
<dbReference type="InterPro" id="IPR036649">
    <property type="entry name" value="Pyrophosphatase_sf"/>
</dbReference>
<gene>
    <name evidence="7" type="primary">ppa</name>
    <name evidence="8" type="ORF">DB32_002656</name>
</gene>
<dbReference type="HAMAP" id="MF_00209">
    <property type="entry name" value="Inorganic_PPase"/>
    <property type="match status" value="1"/>
</dbReference>
<dbReference type="InterPro" id="IPR008162">
    <property type="entry name" value="Pyrophosphatase"/>
</dbReference>
<feature type="binding site" evidence="7">
    <location>
        <position position="68"/>
    </location>
    <ligand>
        <name>Mg(2+)</name>
        <dbReference type="ChEBI" id="CHEBI:18420"/>
        <label>1</label>
    </ligand>
</feature>